<organism evidence="2 3">
    <name type="scientific">Pisolithus microcarpus 441</name>
    <dbReference type="NCBI Taxonomy" id="765257"/>
    <lineage>
        <taxon>Eukaryota</taxon>
        <taxon>Fungi</taxon>
        <taxon>Dikarya</taxon>
        <taxon>Basidiomycota</taxon>
        <taxon>Agaricomycotina</taxon>
        <taxon>Agaricomycetes</taxon>
        <taxon>Agaricomycetidae</taxon>
        <taxon>Boletales</taxon>
        <taxon>Sclerodermatineae</taxon>
        <taxon>Pisolithaceae</taxon>
        <taxon>Pisolithus</taxon>
    </lineage>
</organism>
<protein>
    <submittedName>
        <fullName evidence="2">Uncharacterized protein</fullName>
    </submittedName>
</protein>
<reference evidence="2 3" key="1">
    <citation type="submission" date="2014-04" db="EMBL/GenBank/DDBJ databases">
        <authorList>
            <consortium name="DOE Joint Genome Institute"/>
            <person name="Kuo A."/>
            <person name="Kohler A."/>
            <person name="Costa M.D."/>
            <person name="Nagy L.G."/>
            <person name="Floudas D."/>
            <person name="Copeland A."/>
            <person name="Barry K.W."/>
            <person name="Cichocki N."/>
            <person name="Veneault-Fourrey C."/>
            <person name="LaButti K."/>
            <person name="Lindquist E.A."/>
            <person name="Lipzen A."/>
            <person name="Lundell T."/>
            <person name="Morin E."/>
            <person name="Murat C."/>
            <person name="Sun H."/>
            <person name="Tunlid A."/>
            <person name="Henrissat B."/>
            <person name="Grigoriev I.V."/>
            <person name="Hibbett D.S."/>
            <person name="Martin F."/>
            <person name="Nordberg H.P."/>
            <person name="Cantor M.N."/>
            <person name="Hua S.X."/>
        </authorList>
    </citation>
    <scope>NUCLEOTIDE SEQUENCE [LARGE SCALE GENOMIC DNA]</scope>
    <source>
        <strain evidence="2 3">441</strain>
    </source>
</reference>
<accession>A0A0C9ZBA2</accession>
<proteinExistence type="predicted"/>
<feature type="region of interest" description="Disordered" evidence="1">
    <location>
        <begin position="1"/>
        <end position="30"/>
    </location>
</feature>
<evidence type="ECO:0000313" key="2">
    <source>
        <dbReference type="EMBL" id="KIK17198.1"/>
    </source>
</evidence>
<reference evidence="3" key="2">
    <citation type="submission" date="2015-01" db="EMBL/GenBank/DDBJ databases">
        <title>Evolutionary Origins and Diversification of the Mycorrhizal Mutualists.</title>
        <authorList>
            <consortium name="DOE Joint Genome Institute"/>
            <consortium name="Mycorrhizal Genomics Consortium"/>
            <person name="Kohler A."/>
            <person name="Kuo A."/>
            <person name="Nagy L.G."/>
            <person name="Floudas D."/>
            <person name="Copeland A."/>
            <person name="Barry K.W."/>
            <person name="Cichocki N."/>
            <person name="Veneault-Fourrey C."/>
            <person name="LaButti K."/>
            <person name="Lindquist E.A."/>
            <person name="Lipzen A."/>
            <person name="Lundell T."/>
            <person name="Morin E."/>
            <person name="Murat C."/>
            <person name="Riley R."/>
            <person name="Ohm R."/>
            <person name="Sun H."/>
            <person name="Tunlid A."/>
            <person name="Henrissat B."/>
            <person name="Grigoriev I.V."/>
            <person name="Hibbett D.S."/>
            <person name="Martin F."/>
        </authorList>
    </citation>
    <scope>NUCLEOTIDE SEQUENCE [LARGE SCALE GENOMIC DNA]</scope>
    <source>
        <strain evidence="3">441</strain>
    </source>
</reference>
<evidence type="ECO:0000256" key="1">
    <source>
        <dbReference type="SAM" id="MobiDB-lite"/>
    </source>
</evidence>
<sequence length="158" mass="17781">MDTRRRTRMAFSSVPSKEKLRDGTSSMPNVMTPISLRKRMNASLDGLLRQMTAKDRFGLDLSLWDDPSRLTIHRMSCLGSSTSIDRRVDENPEISVAPASSVWSSKQSCTLVSECCPCCIWRKSRQLQFIGHRQGALLARTCCSSYQCIDFEASRPQG</sequence>
<dbReference type="HOGENOM" id="CLU_1670079_0_0_1"/>
<evidence type="ECO:0000313" key="3">
    <source>
        <dbReference type="Proteomes" id="UP000054018"/>
    </source>
</evidence>
<keyword evidence="3" id="KW-1185">Reference proteome</keyword>
<dbReference type="Proteomes" id="UP000054018">
    <property type="component" value="Unassembled WGS sequence"/>
</dbReference>
<dbReference type="EMBL" id="KN833836">
    <property type="protein sequence ID" value="KIK17198.1"/>
    <property type="molecule type" value="Genomic_DNA"/>
</dbReference>
<name>A0A0C9ZBA2_9AGAM</name>
<dbReference type="AlphaFoldDB" id="A0A0C9ZBA2"/>
<gene>
    <name evidence="2" type="ORF">PISMIDRAFT_234936</name>
</gene>